<dbReference type="AlphaFoldDB" id="F2AZI6"/>
<reference evidence="1 2" key="1">
    <citation type="journal article" date="2013" name="Mar. Genomics">
        <title>Expression of sulfatases in Rhodopirellula baltica and the diversity of sulfatases in the genus Rhodopirellula.</title>
        <authorList>
            <person name="Wegner C.E."/>
            <person name="Richter-Heitmann T."/>
            <person name="Klindworth A."/>
            <person name="Klockow C."/>
            <person name="Richter M."/>
            <person name="Achstetter T."/>
            <person name="Glockner F.O."/>
            <person name="Harder J."/>
        </authorList>
    </citation>
    <scope>NUCLEOTIDE SEQUENCE [LARGE SCALE GENOMIC DNA]</scope>
    <source>
        <strain evidence="1 2">WH47</strain>
    </source>
</reference>
<name>F2AZI6_RHOBT</name>
<comment type="caution">
    <text evidence="1">The sequence shown here is derived from an EMBL/GenBank/DDBJ whole genome shotgun (WGS) entry which is preliminary data.</text>
</comment>
<dbReference type="RefSeq" id="WP_007329046.1">
    <property type="nucleotide sequence ID" value="NZ_AFAR01000259.1"/>
</dbReference>
<evidence type="ECO:0000313" key="1">
    <source>
        <dbReference type="EMBL" id="EGF24941.1"/>
    </source>
</evidence>
<dbReference type="Proteomes" id="UP000006222">
    <property type="component" value="Unassembled WGS sequence"/>
</dbReference>
<dbReference type="PATRIC" id="fig|991778.3.peg.5445"/>
<gene>
    <name evidence="1" type="ORF">RBWH47_05701</name>
</gene>
<organism evidence="1 2">
    <name type="scientific">Rhodopirellula baltica WH47</name>
    <dbReference type="NCBI Taxonomy" id="991778"/>
    <lineage>
        <taxon>Bacteria</taxon>
        <taxon>Pseudomonadati</taxon>
        <taxon>Planctomycetota</taxon>
        <taxon>Planctomycetia</taxon>
        <taxon>Pirellulales</taxon>
        <taxon>Pirellulaceae</taxon>
        <taxon>Rhodopirellula</taxon>
    </lineage>
</organism>
<proteinExistence type="predicted"/>
<protein>
    <submittedName>
        <fullName evidence="1">Uncharacterized protein</fullName>
    </submittedName>
</protein>
<dbReference type="InterPro" id="IPR021375">
    <property type="entry name" value="DUF2997"/>
</dbReference>
<dbReference type="EMBL" id="AFAR01000259">
    <property type="protein sequence ID" value="EGF24941.1"/>
    <property type="molecule type" value="Genomic_DNA"/>
</dbReference>
<accession>F2AZI6</accession>
<dbReference type="Pfam" id="PF11211">
    <property type="entry name" value="DUF2997"/>
    <property type="match status" value="1"/>
</dbReference>
<sequence>MKIIQVLVAPDGSTKVETTGFSGSSCRQASRFLEHALGDRQSERLKAEFHQTASNDANQQARQQ</sequence>
<evidence type="ECO:0000313" key="2">
    <source>
        <dbReference type="Proteomes" id="UP000006222"/>
    </source>
</evidence>